<feature type="transmembrane region" description="Helical" evidence="6">
    <location>
        <begin position="72"/>
        <end position="96"/>
    </location>
</feature>
<protein>
    <recommendedName>
        <fullName evidence="9">Tetraspanin</fullName>
    </recommendedName>
</protein>
<dbReference type="GO" id="GO:0016020">
    <property type="term" value="C:membrane"/>
    <property type="evidence" value="ECO:0007669"/>
    <property type="project" value="UniProtKB-SubCell"/>
</dbReference>
<comment type="caution">
    <text evidence="7">The sequence shown here is derived from an EMBL/GenBank/DDBJ whole genome shotgun (WGS) entry which is preliminary data.</text>
</comment>
<reference evidence="7 8" key="1">
    <citation type="submission" date="2019-01" db="EMBL/GenBank/DDBJ databases">
        <title>Sequencing of cultivated peanut Arachis hypogaea provides insights into genome evolution and oil improvement.</title>
        <authorList>
            <person name="Chen X."/>
        </authorList>
    </citation>
    <scope>NUCLEOTIDE SEQUENCE [LARGE SCALE GENOMIC DNA]</scope>
    <source>
        <strain evidence="8">cv. Fuhuasheng</strain>
        <tissue evidence="7">Leaves</tissue>
    </source>
</reference>
<feature type="transmembrane region" description="Helical" evidence="6">
    <location>
        <begin position="44"/>
        <end position="65"/>
    </location>
</feature>
<dbReference type="PROSITE" id="PS00421">
    <property type="entry name" value="TM4_1"/>
    <property type="match status" value="1"/>
</dbReference>
<dbReference type="InterPro" id="IPR018499">
    <property type="entry name" value="Tetraspanin/Peripherin"/>
</dbReference>
<sequence>MVRCSNIVIGILNLFTLILSIPILLAGVAMQKQAATECERWLDFPFMVVGIFLLVVSLAGLIGACCRSTCLLWLYLFVMFLFIISLFVFTIFAFVVTHKNVSEAISNKGIDDYKLGDYSKWLQRKVNDTKTWNKIKSCLQTGKVCSNNNYRHKFLDNAFKSVVDEKHTPAVERGCCKPPNECNFVNESPNVWTKPENGTYNNPDCDRWSNDENTLCYDCQSCKVGLLEDLKYDWKRLAIANMILVVILTFIYSIGCCAFRNNRRNNYYRKYR</sequence>
<evidence type="ECO:0000256" key="3">
    <source>
        <dbReference type="ARBA" id="ARBA00022692"/>
    </source>
</evidence>
<evidence type="ECO:0008006" key="9">
    <source>
        <dbReference type="Google" id="ProtNLM"/>
    </source>
</evidence>
<dbReference type="InterPro" id="IPR044991">
    <property type="entry name" value="TET_plant"/>
</dbReference>
<dbReference type="OrthoDB" id="1892640at2759"/>
<evidence type="ECO:0000256" key="1">
    <source>
        <dbReference type="ARBA" id="ARBA00004141"/>
    </source>
</evidence>
<evidence type="ECO:0000313" key="7">
    <source>
        <dbReference type="EMBL" id="RYR76917.1"/>
    </source>
</evidence>
<name>A0A445EN84_ARAHY</name>
<feature type="transmembrane region" description="Helical" evidence="6">
    <location>
        <begin position="237"/>
        <end position="259"/>
    </location>
</feature>
<dbReference type="EMBL" id="SDMP01000001">
    <property type="protein sequence ID" value="RYR76917.1"/>
    <property type="molecule type" value="Genomic_DNA"/>
</dbReference>
<evidence type="ECO:0000256" key="4">
    <source>
        <dbReference type="ARBA" id="ARBA00022989"/>
    </source>
</evidence>
<dbReference type="Proteomes" id="UP000289738">
    <property type="component" value="Chromosome A01"/>
</dbReference>
<keyword evidence="4 6" id="KW-1133">Transmembrane helix</keyword>
<dbReference type="InterPro" id="IPR018503">
    <property type="entry name" value="Tetraspanin_CS"/>
</dbReference>
<dbReference type="Gramene" id="arahy.Tifrunner.gnm2.ann2.Ah01g314600.1">
    <property type="protein sequence ID" value="arahy.Tifrunner.gnm2.ann2.Ah01g314600.1-CDS"/>
    <property type="gene ID" value="arahy.Tifrunner.gnm2.ann2.Ah01g314600"/>
</dbReference>
<keyword evidence="3 6" id="KW-0812">Transmembrane</keyword>
<comment type="subcellular location">
    <subcellularLocation>
        <location evidence="1">Membrane</location>
        <topology evidence="1">Multi-pass membrane protein</topology>
    </subcellularLocation>
</comment>
<dbReference type="AlphaFoldDB" id="A0A445EN84"/>
<evidence type="ECO:0000256" key="2">
    <source>
        <dbReference type="ARBA" id="ARBA00006840"/>
    </source>
</evidence>
<dbReference type="STRING" id="3818.A0A445EN84"/>
<dbReference type="Pfam" id="PF00335">
    <property type="entry name" value="Tetraspanin"/>
    <property type="match status" value="1"/>
</dbReference>
<proteinExistence type="inferred from homology"/>
<dbReference type="GO" id="GO:0009734">
    <property type="term" value="P:auxin-activated signaling pathway"/>
    <property type="evidence" value="ECO:0007669"/>
    <property type="project" value="InterPro"/>
</dbReference>
<accession>A0A445EN84</accession>
<organism evidence="7 8">
    <name type="scientific">Arachis hypogaea</name>
    <name type="common">Peanut</name>
    <dbReference type="NCBI Taxonomy" id="3818"/>
    <lineage>
        <taxon>Eukaryota</taxon>
        <taxon>Viridiplantae</taxon>
        <taxon>Streptophyta</taxon>
        <taxon>Embryophyta</taxon>
        <taxon>Tracheophyta</taxon>
        <taxon>Spermatophyta</taxon>
        <taxon>Magnoliopsida</taxon>
        <taxon>eudicotyledons</taxon>
        <taxon>Gunneridae</taxon>
        <taxon>Pentapetalae</taxon>
        <taxon>rosids</taxon>
        <taxon>fabids</taxon>
        <taxon>Fabales</taxon>
        <taxon>Fabaceae</taxon>
        <taxon>Papilionoideae</taxon>
        <taxon>50 kb inversion clade</taxon>
        <taxon>dalbergioids sensu lato</taxon>
        <taxon>Dalbergieae</taxon>
        <taxon>Pterocarpus clade</taxon>
        <taxon>Arachis</taxon>
    </lineage>
</organism>
<evidence type="ECO:0000313" key="8">
    <source>
        <dbReference type="Proteomes" id="UP000289738"/>
    </source>
</evidence>
<comment type="similarity">
    <text evidence="2">Belongs to the tetraspanin (TM4SF) family.</text>
</comment>
<keyword evidence="5 6" id="KW-0472">Membrane</keyword>
<evidence type="ECO:0000256" key="5">
    <source>
        <dbReference type="ARBA" id="ARBA00023136"/>
    </source>
</evidence>
<feature type="transmembrane region" description="Helical" evidence="6">
    <location>
        <begin position="7"/>
        <end position="29"/>
    </location>
</feature>
<gene>
    <name evidence="7" type="ORF">Ahy_A01g001429</name>
</gene>
<dbReference type="PANTHER" id="PTHR32191">
    <property type="entry name" value="TETRASPANIN-8-RELATED"/>
    <property type="match status" value="1"/>
</dbReference>
<evidence type="ECO:0000256" key="6">
    <source>
        <dbReference type="SAM" id="Phobius"/>
    </source>
</evidence>
<keyword evidence="8" id="KW-1185">Reference proteome</keyword>